<dbReference type="Gene3D" id="3.40.1010.10">
    <property type="entry name" value="Cobalt-precorrin-4 Transmethylase, Domain 1"/>
    <property type="match status" value="1"/>
</dbReference>
<dbReference type="SUPFAM" id="SSF53790">
    <property type="entry name" value="Tetrapyrrole methylase"/>
    <property type="match status" value="1"/>
</dbReference>
<evidence type="ECO:0000256" key="3">
    <source>
        <dbReference type="ARBA" id="ARBA00022679"/>
    </source>
</evidence>
<evidence type="ECO:0000259" key="7">
    <source>
        <dbReference type="Pfam" id="PF00590"/>
    </source>
</evidence>
<dbReference type="NCBIfam" id="TIGR01469">
    <property type="entry name" value="cobA_cysG_Cterm"/>
    <property type="match status" value="1"/>
</dbReference>
<evidence type="ECO:0000313" key="9">
    <source>
        <dbReference type="Proteomes" id="UP001429357"/>
    </source>
</evidence>
<reference evidence="8 9" key="2">
    <citation type="submission" date="2024-02" db="EMBL/GenBank/DDBJ databases">
        <title>The Genome Sequence of Enterococcus diestrammenae JM9A.</title>
        <authorList>
            <person name="Earl A."/>
            <person name="Manson A."/>
            <person name="Gilmore M."/>
            <person name="Sanders J."/>
            <person name="Shea T."/>
            <person name="Howe W."/>
            <person name="Livny J."/>
            <person name="Cuomo C."/>
            <person name="Neafsey D."/>
            <person name="Birren B."/>
        </authorList>
    </citation>
    <scope>NUCLEOTIDE SEQUENCE [LARGE SCALE GENOMIC DNA]</scope>
    <source>
        <strain evidence="8 9">JM9A</strain>
    </source>
</reference>
<dbReference type="InterPro" id="IPR014777">
    <property type="entry name" value="4pyrrole_Mease_sub1"/>
</dbReference>
<keyword evidence="9" id="KW-1185">Reference proteome</keyword>
<comment type="similarity">
    <text evidence="6">Belongs to the precorrin methyltransferase family.</text>
</comment>
<evidence type="ECO:0000256" key="2">
    <source>
        <dbReference type="ARBA" id="ARBA00022603"/>
    </source>
</evidence>
<accession>A0ABV0F779</accession>
<evidence type="ECO:0000256" key="5">
    <source>
        <dbReference type="ARBA" id="ARBA00023244"/>
    </source>
</evidence>
<dbReference type="RefSeq" id="WP_161869875.1">
    <property type="nucleotide sequence ID" value="NZ_JAQFAM010000001.1"/>
</dbReference>
<dbReference type="NCBIfam" id="NF004790">
    <property type="entry name" value="PRK06136.1"/>
    <property type="match status" value="1"/>
</dbReference>
<dbReference type="EMBL" id="MAEI02000001">
    <property type="protein sequence ID" value="MEO1782912.1"/>
    <property type="molecule type" value="Genomic_DNA"/>
</dbReference>
<keyword evidence="4" id="KW-0949">S-adenosyl-L-methionine</keyword>
<evidence type="ECO:0000313" key="8">
    <source>
        <dbReference type="EMBL" id="MEO1782912.1"/>
    </source>
</evidence>
<reference evidence="9" key="1">
    <citation type="submission" date="2016-06" db="EMBL/GenBank/DDBJ databases">
        <title>Four novel species of enterococci isolated from chicken manure.</title>
        <authorList>
            <person name="Van Tyne D."/>
        </authorList>
    </citation>
    <scope>NUCLEOTIDE SEQUENCE [LARGE SCALE GENOMIC DNA]</scope>
    <source>
        <strain evidence="9">JM9A</strain>
    </source>
</reference>
<evidence type="ECO:0000256" key="6">
    <source>
        <dbReference type="RuleBase" id="RU003960"/>
    </source>
</evidence>
<dbReference type="InterPro" id="IPR003043">
    <property type="entry name" value="Uropor_MeTrfase_CS"/>
</dbReference>
<name>A0ABV0F779_9ENTE</name>
<organism evidence="8 9">
    <name type="scientific">Enterococcus diestrammenae</name>
    <dbReference type="NCBI Taxonomy" id="1155073"/>
    <lineage>
        <taxon>Bacteria</taxon>
        <taxon>Bacillati</taxon>
        <taxon>Bacillota</taxon>
        <taxon>Bacilli</taxon>
        <taxon>Lactobacillales</taxon>
        <taxon>Enterococcaceae</taxon>
        <taxon>Enterococcus</taxon>
    </lineage>
</organism>
<dbReference type="InterPro" id="IPR035996">
    <property type="entry name" value="4pyrrol_Methylase_sf"/>
</dbReference>
<comment type="caution">
    <text evidence="8">The sequence shown here is derived from an EMBL/GenBank/DDBJ whole genome shotgun (WGS) entry which is preliminary data.</text>
</comment>
<dbReference type="CDD" id="cd11642">
    <property type="entry name" value="SUMT"/>
    <property type="match status" value="1"/>
</dbReference>
<keyword evidence="5" id="KW-0627">Porphyrin biosynthesis</keyword>
<dbReference type="InterPro" id="IPR000878">
    <property type="entry name" value="4pyrrol_Mease"/>
</dbReference>
<dbReference type="Gene3D" id="3.30.950.10">
    <property type="entry name" value="Methyltransferase, Cobalt-precorrin-4 Transmethylase, Domain 2"/>
    <property type="match status" value="1"/>
</dbReference>
<dbReference type="PROSITE" id="PS00840">
    <property type="entry name" value="SUMT_2"/>
    <property type="match status" value="1"/>
</dbReference>
<keyword evidence="3 6" id="KW-0808">Transferase</keyword>
<feature type="domain" description="Tetrapyrrole methylase" evidence="7">
    <location>
        <begin position="3"/>
        <end position="213"/>
    </location>
</feature>
<dbReference type="Pfam" id="PF00590">
    <property type="entry name" value="TP_methylase"/>
    <property type="match status" value="1"/>
</dbReference>
<dbReference type="InterPro" id="IPR006366">
    <property type="entry name" value="CobA/CysG_C"/>
</dbReference>
<sequence>MSKVYLVGAGSGDPALLTIKGRRALAQADIVFYDRLLNPMLLYLAPKTAELVFVGKAPDQHAMKQEAIEAAMIAAAQAGQTVVRLKGGDPGFFGRVGEEMVALAEANIPYEVYPGVTSASGASLYAGFAVTHRHLAEKCLIVTPTAKLQAFASEPIAQIAAGGTVVIYMGMERLADLTQIILEQGAKADLPVAVIRWGTWGRQEKVVGNLSDIANKVADHGLTNPALIILGPTAQYAAATSWFEELPNFGQRQVYVTETALSFDEMLDFTDEGADFYPVLVGAAQDERFTPLHQRLLPEYLADPQTQISYHGPAAEVLFQQLQASVMEANHEN</sequence>
<dbReference type="InterPro" id="IPR050161">
    <property type="entry name" value="Siro_Cobalamin_biosynth"/>
</dbReference>
<evidence type="ECO:0000256" key="4">
    <source>
        <dbReference type="ARBA" id="ARBA00022691"/>
    </source>
</evidence>
<gene>
    <name evidence="8" type="ORF">BAU18_002529</name>
</gene>
<dbReference type="EC" id="2.1.1.107" evidence="1"/>
<dbReference type="PANTHER" id="PTHR45790">
    <property type="entry name" value="SIROHEME SYNTHASE-RELATED"/>
    <property type="match status" value="1"/>
</dbReference>
<protein>
    <recommendedName>
        <fullName evidence="1">uroporphyrinogen-III C-methyltransferase</fullName>
        <ecNumber evidence="1">2.1.1.107</ecNumber>
    </recommendedName>
</protein>
<dbReference type="Proteomes" id="UP001429357">
    <property type="component" value="Unassembled WGS sequence"/>
</dbReference>
<dbReference type="InterPro" id="IPR014776">
    <property type="entry name" value="4pyrrole_Mease_sub2"/>
</dbReference>
<dbReference type="PANTHER" id="PTHR45790:SF3">
    <property type="entry name" value="S-ADENOSYL-L-METHIONINE-DEPENDENT UROPORPHYRINOGEN III METHYLTRANSFERASE, CHLOROPLASTIC"/>
    <property type="match status" value="1"/>
</dbReference>
<evidence type="ECO:0000256" key="1">
    <source>
        <dbReference type="ARBA" id="ARBA00012162"/>
    </source>
</evidence>
<proteinExistence type="inferred from homology"/>
<keyword evidence="2 6" id="KW-0489">Methyltransferase</keyword>